<feature type="domain" description="Arylsulfotransferase N-terminal" evidence="2">
    <location>
        <begin position="49"/>
        <end position="135"/>
    </location>
</feature>
<name>A0A388SEB5_9BURK</name>
<dbReference type="PROSITE" id="PS51257">
    <property type="entry name" value="PROKAR_LIPOPROTEIN"/>
    <property type="match status" value="1"/>
</dbReference>
<gene>
    <name evidence="3" type="primary">assT</name>
    <name evidence="3" type="ORF">MESMUL_20760</name>
</gene>
<dbReference type="Pfam" id="PF17425">
    <property type="entry name" value="Arylsulfotran_N"/>
    <property type="match status" value="1"/>
</dbReference>
<dbReference type="AlphaFoldDB" id="A0A388SEB5"/>
<evidence type="ECO:0000313" key="3">
    <source>
        <dbReference type="EMBL" id="GBO94722.1"/>
    </source>
</evidence>
<protein>
    <submittedName>
        <fullName evidence="3">Arylsulfate sulfotransferase AssT</fullName>
    </submittedName>
</protein>
<dbReference type="InterPro" id="IPR038477">
    <property type="entry name" value="ASST_N_sf"/>
</dbReference>
<evidence type="ECO:0000256" key="1">
    <source>
        <dbReference type="SAM" id="SignalP"/>
    </source>
</evidence>
<dbReference type="OrthoDB" id="304912at2"/>
<organism evidence="3 4">
    <name type="scientific">Mesosutterella multiformis</name>
    <dbReference type="NCBI Taxonomy" id="2259133"/>
    <lineage>
        <taxon>Bacteria</taxon>
        <taxon>Pseudomonadati</taxon>
        <taxon>Pseudomonadota</taxon>
        <taxon>Betaproteobacteria</taxon>
        <taxon>Burkholderiales</taxon>
        <taxon>Sutterellaceae</taxon>
        <taxon>Mesosutterella</taxon>
    </lineage>
</organism>
<accession>A0A388SEB5</accession>
<dbReference type="PANTHER" id="PTHR35340:SF10">
    <property type="entry name" value="CYTOPLASMIC PROTEIN"/>
    <property type="match status" value="1"/>
</dbReference>
<dbReference type="Pfam" id="PF05935">
    <property type="entry name" value="Arylsulfotrans"/>
    <property type="match status" value="1"/>
</dbReference>
<dbReference type="PANTHER" id="PTHR35340">
    <property type="entry name" value="PQQ ENZYME REPEAT PROTEIN-RELATED"/>
    <property type="match status" value="1"/>
</dbReference>
<sequence length="590" mass="65781">MKLKTLTIVACMVTASFACLSTAQAADDANKNPTFTKYAPWKGQGQLGSVYVNPYGNTPLTAIIDRGSKNITGVVVTVHGKGAKGVTISYPVSDKAVMNHDGIPVFGLYADTLNQVTVSYKLDGKPVTENYRIQTSGIDFPVADMSIRPHPEAEVVVNTGKMNGSLYLINSLGQMPNANEIIWARGGAAQYNSVPVNVIFDTNGDIRWVLKPDAFTNYDFRNLDRRGNMMAVTQVKDGDLIFAQGLRHFKMDLVGLVKRDQRLPRGYIDYSHDQIQMPNGDLLLRVGKRNYKRPDGVVVNTIRDQIIEVNADGDLVDEWNLPEILDPLRDNLLRALDQGAVCIEIDPKKAGQTAEARPDAPLMDIPGIEVGRNWAHVNSIEYDPKDDSIILSIRHQGVIKIGRDKQVKWILGTPAGWSAKFKDKVLKPVDSHGKALTCDNAGCENTDFDWPWMQHAASLTSRGTLIVFDNGDARHLEQPALPTMKYSRGVEYRINEKDMTVQQVWEYGKDRGFAWYAPVTGNIRYDGSKDVMQIFASSTGIFDKSKKAIESTFDVIDYKTKKIELEMKIKMMGKKNMPYRAEKIDPKIAF</sequence>
<dbReference type="EMBL" id="BGZJ01000002">
    <property type="protein sequence ID" value="GBO94722.1"/>
    <property type="molecule type" value="Genomic_DNA"/>
</dbReference>
<feature type="signal peptide" evidence="1">
    <location>
        <begin position="1"/>
        <end position="25"/>
    </location>
</feature>
<proteinExistence type="predicted"/>
<comment type="caution">
    <text evidence="3">The sequence shown here is derived from an EMBL/GenBank/DDBJ whole genome shotgun (WGS) entry which is preliminary data.</text>
</comment>
<dbReference type="InterPro" id="IPR010262">
    <property type="entry name" value="Arylsulfotransferase_bact"/>
</dbReference>
<reference evidence="3 4" key="1">
    <citation type="journal article" date="2018" name="Int. J. Syst. Evol. Microbiol.">
        <title>Mesosutterella multiformis gen. nov., sp. nov., a member of the family Sutterellaceae and Sutterella megalosphaeroides sp. nov., isolated from human faeces.</title>
        <authorList>
            <person name="Sakamoto M."/>
            <person name="Ikeyama N."/>
            <person name="Kunihiro T."/>
            <person name="Iino T."/>
            <person name="Yuki M."/>
            <person name="Ohkuma M."/>
        </authorList>
    </citation>
    <scope>NUCLEOTIDE SEQUENCE [LARGE SCALE GENOMIC DNA]</scope>
    <source>
        <strain evidence="3 4">4NBBH2</strain>
    </source>
</reference>
<dbReference type="RefSeq" id="WP_116270935.1">
    <property type="nucleotide sequence ID" value="NZ_BGZJ01000002.1"/>
</dbReference>
<dbReference type="InterPro" id="IPR035391">
    <property type="entry name" value="Arylsulfotran_N"/>
</dbReference>
<evidence type="ECO:0000259" key="2">
    <source>
        <dbReference type="Pfam" id="PF17425"/>
    </source>
</evidence>
<keyword evidence="4" id="KW-1185">Reference proteome</keyword>
<dbReference type="Gene3D" id="2.60.40.3100">
    <property type="entry name" value="Arylsulphate sulphotransferase monomer, N-terminal domain"/>
    <property type="match status" value="1"/>
</dbReference>
<feature type="chain" id="PRO_5017361783" evidence="1">
    <location>
        <begin position="26"/>
        <end position="590"/>
    </location>
</feature>
<keyword evidence="1" id="KW-0732">Signal</keyword>
<evidence type="ECO:0000313" key="4">
    <source>
        <dbReference type="Proteomes" id="UP000266091"/>
    </source>
</evidence>
<dbReference type="InterPro" id="IPR053143">
    <property type="entry name" value="Arylsulfate_ST"/>
</dbReference>
<dbReference type="Proteomes" id="UP000266091">
    <property type="component" value="Unassembled WGS sequence"/>
</dbReference>
<keyword evidence="3" id="KW-0808">Transferase</keyword>
<dbReference type="GO" id="GO:0004062">
    <property type="term" value="F:aryl sulfotransferase activity"/>
    <property type="evidence" value="ECO:0007669"/>
    <property type="project" value="InterPro"/>
</dbReference>